<reference evidence="2" key="1">
    <citation type="submission" date="2018-05" db="EMBL/GenBank/DDBJ databases">
        <authorList>
            <person name="Lanie J.A."/>
            <person name="Ng W.-L."/>
            <person name="Kazmierczak K.M."/>
            <person name="Andrzejewski T.M."/>
            <person name="Davidsen T.M."/>
            <person name="Wayne K.J."/>
            <person name="Tettelin H."/>
            <person name="Glass J.I."/>
            <person name="Rusch D."/>
            <person name="Podicherti R."/>
            <person name="Tsui H.-C.T."/>
            <person name="Winkler M.E."/>
        </authorList>
    </citation>
    <scope>NUCLEOTIDE SEQUENCE</scope>
</reference>
<organism evidence="2">
    <name type="scientific">marine metagenome</name>
    <dbReference type="NCBI Taxonomy" id="408172"/>
    <lineage>
        <taxon>unclassified sequences</taxon>
        <taxon>metagenomes</taxon>
        <taxon>ecological metagenomes</taxon>
    </lineage>
</organism>
<dbReference type="InterPro" id="IPR026022">
    <property type="entry name" value="PhoU_dom"/>
</dbReference>
<dbReference type="InterPro" id="IPR038078">
    <property type="entry name" value="PhoU-like_sf"/>
</dbReference>
<proteinExistence type="predicted"/>
<evidence type="ECO:0000259" key="1">
    <source>
        <dbReference type="Pfam" id="PF01895"/>
    </source>
</evidence>
<dbReference type="PANTHER" id="PTHR42930">
    <property type="entry name" value="PHOSPHATE-SPECIFIC TRANSPORT SYSTEM ACCESSORY PROTEIN PHOU"/>
    <property type="match status" value="1"/>
</dbReference>
<dbReference type="GO" id="GO:0045936">
    <property type="term" value="P:negative regulation of phosphate metabolic process"/>
    <property type="evidence" value="ECO:0007669"/>
    <property type="project" value="InterPro"/>
</dbReference>
<dbReference type="InterPro" id="IPR028366">
    <property type="entry name" value="PhoU"/>
</dbReference>
<evidence type="ECO:0000313" key="2">
    <source>
        <dbReference type="EMBL" id="SVB48359.1"/>
    </source>
</evidence>
<dbReference type="AlphaFoldDB" id="A0A382ED91"/>
<feature type="domain" description="PhoU" evidence="1">
    <location>
        <begin position="23"/>
        <end position="107"/>
    </location>
</feature>
<dbReference type="SUPFAM" id="SSF109755">
    <property type="entry name" value="PhoU-like"/>
    <property type="match status" value="1"/>
</dbReference>
<dbReference type="GO" id="GO:0030643">
    <property type="term" value="P:intracellular phosphate ion homeostasis"/>
    <property type="evidence" value="ECO:0007669"/>
    <property type="project" value="InterPro"/>
</dbReference>
<dbReference type="Gene3D" id="1.20.58.220">
    <property type="entry name" value="Phosphate transport system protein phou homolog 2, domain 2"/>
    <property type="match status" value="1"/>
</dbReference>
<accession>A0A382ED91</accession>
<dbReference type="PANTHER" id="PTHR42930:SF3">
    <property type="entry name" value="PHOSPHATE-SPECIFIC TRANSPORT SYSTEM ACCESSORY PROTEIN PHOU"/>
    <property type="match status" value="1"/>
</dbReference>
<gene>
    <name evidence="2" type="ORF">METZ01_LOCUS201213</name>
</gene>
<dbReference type="EMBL" id="UINC01043807">
    <property type="protein sequence ID" value="SVB48359.1"/>
    <property type="molecule type" value="Genomic_DNA"/>
</dbReference>
<feature type="non-terminal residue" evidence="2">
    <location>
        <position position="202"/>
    </location>
</feature>
<sequence>MWKELIQLFKKDNLFEQAYQEASKMLDTDAAMYDASVEALRHKDTAEIDLDIHSADKEVNRSERDVRKKVMTHLVVSGGTNLASGLSLVSVVVDIERIGDYTKNIYDLAVHHPLRLQGGPVEGKLQKVETAVTADFKGMIEVFRDRDEDKARVIMNNYKEGLSDACEEISNSILSGSISGLNSSDATAVSLYARFLKRIASH</sequence>
<dbReference type="Pfam" id="PF01895">
    <property type="entry name" value="PhoU"/>
    <property type="match status" value="1"/>
</dbReference>
<name>A0A382ED91_9ZZZZ</name>
<protein>
    <recommendedName>
        <fullName evidence="1">PhoU domain-containing protein</fullName>
    </recommendedName>
</protein>